<organism evidence="1 2">
    <name type="scientific">Dermacentor silvarum</name>
    <name type="common">Tick</name>
    <dbReference type="NCBI Taxonomy" id="543639"/>
    <lineage>
        <taxon>Eukaryota</taxon>
        <taxon>Metazoa</taxon>
        <taxon>Ecdysozoa</taxon>
        <taxon>Arthropoda</taxon>
        <taxon>Chelicerata</taxon>
        <taxon>Arachnida</taxon>
        <taxon>Acari</taxon>
        <taxon>Parasitiformes</taxon>
        <taxon>Ixodida</taxon>
        <taxon>Ixodoidea</taxon>
        <taxon>Ixodidae</taxon>
        <taxon>Rhipicephalinae</taxon>
        <taxon>Dermacentor</taxon>
    </lineage>
</organism>
<sequence>MEQLRTKRGFVRRAITKAISTIDALLSDEATPVRVLHQHLELVLVKQAELVEFDRAIQETLKDADLEADLATAFEYEQKKTSPMQQVKHLMTFLRIQAEAREEGALDQASSSASQRLHPRESRPLELNPPSAAALLIEVRTPYTRPCLLGNASDHTVQECSTSLTLEAKRRKLQGRRRCFRCAKRNHVATECRSARNLQCSHCAGQHLTSLCNVCTVTENEAKRLGSASLSVQRASGPESIGTPPRVTSVSASGTGVMSILLRLLLDTGSQRTFIRRDVARALNCPVQGVERLTIFTFAQHSTNETTIDALEVPEISAVTSPPADSAIITMMTHHGLVPVDARSEAKTFREDEISILIGSDFYWVVVTGQTSR</sequence>
<name>A0ACB8DSQ7_DERSI</name>
<gene>
    <name evidence="1" type="ORF">HPB49_000945</name>
</gene>
<accession>A0ACB8DSQ7</accession>
<dbReference type="Proteomes" id="UP000821865">
    <property type="component" value="Chromosome 1"/>
</dbReference>
<protein>
    <submittedName>
        <fullName evidence="1">Uncharacterized protein</fullName>
    </submittedName>
</protein>
<evidence type="ECO:0000313" key="2">
    <source>
        <dbReference type="Proteomes" id="UP000821865"/>
    </source>
</evidence>
<keyword evidence="2" id="KW-1185">Reference proteome</keyword>
<evidence type="ECO:0000313" key="1">
    <source>
        <dbReference type="EMBL" id="KAH7977361.1"/>
    </source>
</evidence>
<comment type="caution">
    <text evidence="1">The sequence shown here is derived from an EMBL/GenBank/DDBJ whole genome shotgun (WGS) entry which is preliminary data.</text>
</comment>
<reference evidence="1" key="1">
    <citation type="submission" date="2020-05" db="EMBL/GenBank/DDBJ databases">
        <title>Large-scale comparative analyses of tick genomes elucidate their genetic diversity and vector capacities.</title>
        <authorList>
            <person name="Jia N."/>
            <person name="Wang J."/>
            <person name="Shi W."/>
            <person name="Du L."/>
            <person name="Sun Y."/>
            <person name="Zhan W."/>
            <person name="Jiang J."/>
            <person name="Wang Q."/>
            <person name="Zhang B."/>
            <person name="Ji P."/>
            <person name="Sakyi L.B."/>
            <person name="Cui X."/>
            <person name="Yuan T."/>
            <person name="Jiang B."/>
            <person name="Yang W."/>
            <person name="Lam T.T.-Y."/>
            <person name="Chang Q."/>
            <person name="Ding S."/>
            <person name="Wang X."/>
            <person name="Zhu J."/>
            <person name="Ruan X."/>
            <person name="Zhao L."/>
            <person name="Wei J."/>
            <person name="Que T."/>
            <person name="Du C."/>
            <person name="Cheng J."/>
            <person name="Dai P."/>
            <person name="Han X."/>
            <person name="Huang E."/>
            <person name="Gao Y."/>
            <person name="Liu J."/>
            <person name="Shao H."/>
            <person name="Ye R."/>
            <person name="Li L."/>
            <person name="Wei W."/>
            <person name="Wang X."/>
            <person name="Wang C."/>
            <person name="Yang T."/>
            <person name="Huo Q."/>
            <person name="Li W."/>
            <person name="Guo W."/>
            <person name="Chen H."/>
            <person name="Zhou L."/>
            <person name="Ni X."/>
            <person name="Tian J."/>
            <person name="Zhou Y."/>
            <person name="Sheng Y."/>
            <person name="Liu T."/>
            <person name="Pan Y."/>
            <person name="Xia L."/>
            <person name="Li J."/>
            <person name="Zhao F."/>
            <person name="Cao W."/>
        </authorList>
    </citation>
    <scope>NUCLEOTIDE SEQUENCE</scope>
    <source>
        <strain evidence="1">Dsil-2018</strain>
    </source>
</reference>
<dbReference type="EMBL" id="CM023470">
    <property type="protein sequence ID" value="KAH7977361.1"/>
    <property type="molecule type" value="Genomic_DNA"/>
</dbReference>
<proteinExistence type="predicted"/>